<dbReference type="EMBL" id="LKTP01000023">
    <property type="protein sequence ID" value="KRG28253.1"/>
    <property type="molecule type" value="Genomic_DNA"/>
</dbReference>
<reference evidence="2" key="1">
    <citation type="submission" date="2015-10" db="EMBL/GenBank/DDBJ databases">
        <title>Draft genome sequence of Salegentibacter mishustinae KCTC 12263.</title>
        <authorList>
            <person name="Lin W."/>
            <person name="Zheng Q."/>
        </authorList>
    </citation>
    <scope>NUCLEOTIDE SEQUENCE [LARGE SCALE GENOMIC DNA]</scope>
    <source>
        <strain evidence="2">KCTC 12263</strain>
    </source>
</reference>
<keyword evidence="2" id="KW-0648">Protein biosynthesis</keyword>
<dbReference type="PANTHER" id="PTHR30437">
    <property type="entry name" value="TRANSCRIPTION ELONGATION FACTOR GREA"/>
    <property type="match status" value="1"/>
</dbReference>
<evidence type="ECO:0000313" key="3">
    <source>
        <dbReference type="Proteomes" id="UP000051643"/>
    </source>
</evidence>
<organism evidence="2 3">
    <name type="scientific">Salegentibacter mishustinae</name>
    <dbReference type="NCBI Taxonomy" id="270918"/>
    <lineage>
        <taxon>Bacteria</taxon>
        <taxon>Pseudomonadati</taxon>
        <taxon>Bacteroidota</taxon>
        <taxon>Flavobacteriia</taxon>
        <taxon>Flavobacteriales</taxon>
        <taxon>Flavobacteriaceae</taxon>
        <taxon>Salegentibacter</taxon>
    </lineage>
</organism>
<name>A0A0Q9Z5P4_9FLAO</name>
<dbReference type="OrthoDB" id="192847at2"/>
<proteinExistence type="predicted"/>
<dbReference type="InterPro" id="IPR023459">
    <property type="entry name" value="Tscrpt_elong_fac_GreA/B_fam"/>
</dbReference>
<dbReference type="SUPFAM" id="SSF54534">
    <property type="entry name" value="FKBP-like"/>
    <property type="match status" value="1"/>
</dbReference>
<sequence length="137" mass="15932">MKYDVIIIEEVEYELLKRIVSMAQYYKDNSYRASIEKLKNELDLAKIVSEKNMPEDVVRFNSKVEIATPFGVNRTYQIVTPDHSNIKENKISILAPMGLALFGYAQGDEVEWEFPTGKNLINIIKVEQMKREVKMQK</sequence>
<dbReference type="InterPro" id="IPR001437">
    <property type="entry name" value="Tscrpt_elong_fac_GreA/B_C"/>
</dbReference>
<dbReference type="GO" id="GO:0032784">
    <property type="term" value="P:regulation of DNA-templated transcription elongation"/>
    <property type="evidence" value="ECO:0007669"/>
    <property type="project" value="InterPro"/>
</dbReference>
<dbReference type="RefSeq" id="WP_057481925.1">
    <property type="nucleotide sequence ID" value="NZ_BMWR01000001.1"/>
</dbReference>
<gene>
    <name evidence="2" type="ORF">APR42_05555</name>
</gene>
<dbReference type="PANTHER" id="PTHR30437:SF5">
    <property type="entry name" value="REGULATOR OF NUCLEOSIDE DIPHOSPHATE KINASE"/>
    <property type="match status" value="1"/>
</dbReference>
<keyword evidence="2" id="KW-0251">Elongation factor</keyword>
<dbReference type="GO" id="GO:0006354">
    <property type="term" value="P:DNA-templated transcription elongation"/>
    <property type="evidence" value="ECO:0007669"/>
    <property type="project" value="TreeGrafter"/>
</dbReference>
<dbReference type="AlphaFoldDB" id="A0A0Q9Z5P4"/>
<accession>A0A0Q9Z5P4</accession>
<dbReference type="GO" id="GO:0070063">
    <property type="term" value="F:RNA polymerase binding"/>
    <property type="evidence" value="ECO:0007669"/>
    <property type="project" value="InterPro"/>
</dbReference>
<comment type="caution">
    <text evidence="2">The sequence shown here is derived from an EMBL/GenBank/DDBJ whole genome shotgun (WGS) entry which is preliminary data.</text>
</comment>
<evidence type="ECO:0000259" key="1">
    <source>
        <dbReference type="Pfam" id="PF01272"/>
    </source>
</evidence>
<dbReference type="Gene3D" id="3.10.50.30">
    <property type="entry name" value="Transcription elongation factor, GreA/GreB, C-terminal domain"/>
    <property type="match status" value="1"/>
</dbReference>
<dbReference type="InterPro" id="IPR036953">
    <property type="entry name" value="GreA/GreB_C_sf"/>
</dbReference>
<keyword evidence="3" id="KW-1185">Reference proteome</keyword>
<feature type="domain" description="Transcription elongation factor GreA/GreB C-terminal" evidence="1">
    <location>
        <begin position="54"/>
        <end position="128"/>
    </location>
</feature>
<dbReference type="GO" id="GO:0003746">
    <property type="term" value="F:translation elongation factor activity"/>
    <property type="evidence" value="ECO:0007669"/>
    <property type="project" value="UniProtKB-KW"/>
</dbReference>
<dbReference type="STRING" id="270918.APR42_05555"/>
<dbReference type="GO" id="GO:0003677">
    <property type="term" value="F:DNA binding"/>
    <property type="evidence" value="ECO:0007669"/>
    <property type="project" value="InterPro"/>
</dbReference>
<dbReference type="Proteomes" id="UP000051643">
    <property type="component" value="Unassembled WGS sequence"/>
</dbReference>
<protein>
    <submittedName>
        <fullName evidence="2">Transcription elongation factor GreAB</fullName>
    </submittedName>
</protein>
<dbReference type="Pfam" id="PF01272">
    <property type="entry name" value="GreA_GreB"/>
    <property type="match status" value="1"/>
</dbReference>
<evidence type="ECO:0000313" key="2">
    <source>
        <dbReference type="EMBL" id="KRG28253.1"/>
    </source>
</evidence>